<evidence type="ECO:0000313" key="3">
    <source>
        <dbReference type="Proteomes" id="UP000326837"/>
    </source>
</evidence>
<name>A0A5K7X597_9BACT</name>
<sequence length="208" mass="22990">MVRTLLVTVVGLFVSATAAAEEIPLKSIWALDMPGTQDIRKLDPPREKQPESVQEFIKSSLVERTAQTLNSDKLTRNGGTGRGFVVAATGVEALKQSHDVLAKEAERVDSVPAGEELSLVFYSYSSGQYVHLEQVERDGETITVKYRNVPHRTLDMSPHIALIPLGELSAGKYRVKVEELPPKEKTDTPQKTRHVVCDSFSFVVSKTE</sequence>
<evidence type="ECO:0000313" key="2">
    <source>
        <dbReference type="EMBL" id="BBO31565.1"/>
    </source>
</evidence>
<feature type="chain" id="PRO_5024910357" evidence="1">
    <location>
        <begin position="21"/>
        <end position="208"/>
    </location>
</feature>
<dbReference type="Proteomes" id="UP000326837">
    <property type="component" value="Chromosome"/>
</dbReference>
<evidence type="ECO:0000256" key="1">
    <source>
        <dbReference type="SAM" id="SignalP"/>
    </source>
</evidence>
<reference evidence="3" key="1">
    <citation type="submission" date="2019-10" db="EMBL/GenBank/DDBJ databases">
        <title>Lacipirellula parvula gen. nov., sp. nov., representing a lineage of planctomycetes widespread in freshwater anoxic habitats, and description of the family Lacipirellulaceae.</title>
        <authorList>
            <person name="Dedysh S.N."/>
            <person name="Kulichevskaya I.S."/>
            <person name="Beletsky A.V."/>
            <person name="Rakitin A.L."/>
            <person name="Mardanov A.V."/>
            <person name="Ivanova A.A."/>
            <person name="Saltykova V.X."/>
            <person name="Rijpstra W.I.C."/>
            <person name="Sinninghe Damste J.S."/>
            <person name="Ravin N.V."/>
        </authorList>
    </citation>
    <scope>NUCLEOTIDE SEQUENCE [LARGE SCALE GENOMIC DNA]</scope>
    <source>
        <strain evidence="3">PX69</strain>
    </source>
</reference>
<keyword evidence="3" id="KW-1185">Reference proteome</keyword>
<keyword evidence="1" id="KW-0732">Signal</keyword>
<dbReference type="KEGG" id="lpav:PLANPX_1177"/>
<dbReference type="AlphaFoldDB" id="A0A5K7X597"/>
<accession>A0A5K7X597</accession>
<feature type="signal peptide" evidence="1">
    <location>
        <begin position="1"/>
        <end position="20"/>
    </location>
</feature>
<dbReference type="RefSeq" id="WP_152097689.1">
    <property type="nucleotide sequence ID" value="NZ_AP021861.1"/>
</dbReference>
<protein>
    <submittedName>
        <fullName evidence="2">Uncharacterized protein</fullName>
    </submittedName>
</protein>
<organism evidence="2 3">
    <name type="scientific">Lacipirellula parvula</name>
    <dbReference type="NCBI Taxonomy" id="2650471"/>
    <lineage>
        <taxon>Bacteria</taxon>
        <taxon>Pseudomonadati</taxon>
        <taxon>Planctomycetota</taxon>
        <taxon>Planctomycetia</taxon>
        <taxon>Pirellulales</taxon>
        <taxon>Lacipirellulaceae</taxon>
        <taxon>Lacipirellula</taxon>
    </lineage>
</organism>
<gene>
    <name evidence="2" type="ORF">PLANPX_1177</name>
</gene>
<dbReference type="EMBL" id="AP021861">
    <property type="protein sequence ID" value="BBO31565.1"/>
    <property type="molecule type" value="Genomic_DNA"/>
</dbReference>
<proteinExistence type="predicted"/>